<gene>
    <name evidence="2" type="ORF">METZ01_LOCUS305743</name>
</gene>
<accession>A0A382MVH3</accession>
<organism evidence="2">
    <name type="scientific">marine metagenome</name>
    <dbReference type="NCBI Taxonomy" id="408172"/>
    <lineage>
        <taxon>unclassified sequences</taxon>
        <taxon>metagenomes</taxon>
        <taxon>ecological metagenomes</taxon>
    </lineage>
</organism>
<keyword evidence="1" id="KW-0472">Membrane</keyword>
<evidence type="ECO:0000313" key="2">
    <source>
        <dbReference type="EMBL" id="SVC52889.1"/>
    </source>
</evidence>
<proteinExistence type="predicted"/>
<dbReference type="AlphaFoldDB" id="A0A382MVH3"/>
<keyword evidence="1" id="KW-0812">Transmembrane</keyword>
<feature type="non-terminal residue" evidence="2">
    <location>
        <position position="118"/>
    </location>
</feature>
<protein>
    <recommendedName>
        <fullName evidence="3">Membrane transport protein MMPL domain-containing protein</fullName>
    </recommendedName>
</protein>
<evidence type="ECO:0000256" key="1">
    <source>
        <dbReference type="SAM" id="Phobius"/>
    </source>
</evidence>
<keyword evidence="1" id="KW-1133">Transmembrane helix</keyword>
<sequence>MYTRFFVFLNQYPKLIILVAIAVSAFFWVQVQQKLLDPRSGELIVDSTIKPLIERDSGAYQEFLEVREAFGNEDVVVVALHQPDKPIGLELIDAMASLSRDIRKKIPGVNGVTSLLDI</sequence>
<dbReference type="EMBL" id="UINC01096201">
    <property type="protein sequence ID" value="SVC52889.1"/>
    <property type="molecule type" value="Genomic_DNA"/>
</dbReference>
<reference evidence="2" key="1">
    <citation type="submission" date="2018-05" db="EMBL/GenBank/DDBJ databases">
        <authorList>
            <person name="Lanie J.A."/>
            <person name="Ng W.-L."/>
            <person name="Kazmierczak K.M."/>
            <person name="Andrzejewski T.M."/>
            <person name="Davidsen T.M."/>
            <person name="Wayne K.J."/>
            <person name="Tettelin H."/>
            <person name="Glass J.I."/>
            <person name="Rusch D."/>
            <person name="Podicherti R."/>
            <person name="Tsui H.-C.T."/>
            <person name="Winkler M.E."/>
        </authorList>
    </citation>
    <scope>NUCLEOTIDE SEQUENCE</scope>
</reference>
<name>A0A382MVH3_9ZZZZ</name>
<evidence type="ECO:0008006" key="3">
    <source>
        <dbReference type="Google" id="ProtNLM"/>
    </source>
</evidence>
<feature type="transmembrane region" description="Helical" evidence="1">
    <location>
        <begin position="12"/>
        <end position="29"/>
    </location>
</feature>